<accession>A0A6G1HJZ9</accession>
<dbReference type="OrthoDB" id="4160836at2759"/>
<protein>
    <submittedName>
        <fullName evidence="2">Uncharacterized protein</fullName>
    </submittedName>
</protein>
<feature type="region of interest" description="Disordered" evidence="1">
    <location>
        <begin position="1"/>
        <end position="208"/>
    </location>
</feature>
<feature type="compositionally biased region" description="Basic and acidic residues" evidence="1">
    <location>
        <begin position="123"/>
        <end position="132"/>
    </location>
</feature>
<feature type="compositionally biased region" description="Acidic residues" evidence="1">
    <location>
        <begin position="106"/>
        <end position="122"/>
    </location>
</feature>
<organism evidence="2 3">
    <name type="scientific">Trichodelitschia bisporula</name>
    <dbReference type="NCBI Taxonomy" id="703511"/>
    <lineage>
        <taxon>Eukaryota</taxon>
        <taxon>Fungi</taxon>
        <taxon>Dikarya</taxon>
        <taxon>Ascomycota</taxon>
        <taxon>Pezizomycotina</taxon>
        <taxon>Dothideomycetes</taxon>
        <taxon>Dothideomycetes incertae sedis</taxon>
        <taxon>Phaeotrichales</taxon>
        <taxon>Phaeotrichaceae</taxon>
        <taxon>Trichodelitschia</taxon>
    </lineage>
</organism>
<feature type="compositionally biased region" description="Acidic residues" evidence="1">
    <location>
        <begin position="163"/>
        <end position="172"/>
    </location>
</feature>
<evidence type="ECO:0000256" key="1">
    <source>
        <dbReference type="SAM" id="MobiDB-lite"/>
    </source>
</evidence>
<keyword evidence="3" id="KW-1185">Reference proteome</keyword>
<evidence type="ECO:0000313" key="2">
    <source>
        <dbReference type="EMBL" id="KAF2396221.1"/>
    </source>
</evidence>
<dbReference type="EMBL" id="ML996708">
    <property type="protein sequence ID" value="KAF2396221.1"/>
    <property type="molecule type" value="Genomic_DNA"/>
</dbReference>
<dbReference type="AlphaFoldDB" id="A0A6G1HJZ9"/>
<name>A0A6G1HJZ9_9PEZI</name>
<feature type="compositionally biased region" description="Basic and acidic residues" evidence="1">
    <location>
        <begin position="189"/>
        <end position="208"/>
    </location>
</feature>
<feature type="compositionally biased region" description="Basic and acidic residues" evidence="1">
    <location>
        <begin position="74"/>
        <end position="105"/>
    </location>
</feature>
<evidence type="ECO:0000313" key="3">
    <source>
        <dbReference type="Proteomes" id="UP000799640"/>
    </source>
</evidence>
<reference evidence="2" key="1">
    <citation type="journal article" date="2020" name="Stud. Mycol.">
        <title>101 Dothideomycetes genomes: a test case for predicting lifestyles and emergence of pathogens.</title>
        <authorList>
            <person name="Haridas S."/>
            <person name="Albert R."/>
            <person name="Binder M."/>
            <person name="Bloem J."/>
            <person name="Labutti K."/>
            <person name="Salamov A."/>
            <person name="Andreopoulos B."/>
            <person name="Baker S."/>
            <person name="Barry K."/>
            <person name="Bills G."/>
            <person name="Bluhm B."/>
            <person name="Cannon C."/>
            <person name="Castanera R."/>
            <person name="Culley D."/>
            <person name="Daum C."/>
            <person name="Ezra D."/>
            <person name="Gonzalez J."/>
            <person name="Henrissat B."/>
            <person name="Kuo A."/>
            <person name="Liang C."/>
            <person name="Lipzen A."/>
            <person name="Lutzoni F."/>
            <person name="Magnuson J."/>
            <person name="Mondo S."/>
            <person name="Nolan M."/>
            <person name="Ohm R."/>
            <person name="Pangilinan J."/>
            <person name="Park H.-J."/>
            <person name="Ramirez L."/>
            <person name="Alfaro M."/>
            <person name="Sun H."/>
            <person name="Tritt A."/>
            <person name="Yoshinaga Y."/>
            <person name="Zwiers L.-H."/>
            <person name="Turgeon B."/>
            <person name="Goodwin S."/>
            <person name="Spatafora J."/>
            <person name="Crous P."/>
            <person name="Grigoriev I."/>
        </authorList>
    </citation>
    <scope>NUCLEOTIDE SEQUENCE</scope>
    <source>
        <strain evidence="2">CBS 262.69</strain>
    </source>
</reference>
<sequence length="516" mass="56526">MSQPPTPKRLRRTPPLPPAQTPTRASYLSPTRASLARGHPDIFAAQSPRRISRPTSNLPGMEARPSDAGAYLRDPARKRGRDALEYVMGRAEREGDTVERGRNADEDMEDVPDLEPDDDLPETPEKLRRQMDMQDPPPRGVYYASPSQRQKGKGKAVMRDEPTPEPEDEELPDANAGANDAVAPIQAEKPAEPDPAVKEKEAERDKLRKERAALEAEVAEYEELLSMPDDEVPMWLEDYIKLINADAPPQPTQPPLSTLLTSFLPFSLPAPSPPPTMSDPIPSNSPLSPSLADLRAFTPFTITSTPHPPEGTSQTHTITLISPASLFTTTLTLLITHPTPQTPTLTTLTLPPLPRWVGISPFLSARAKARDINVLVHALGRWWDISLRRAAVWSTITTNHPALVVPPSPPGPESDSNVRVFRDYAARTLAPHLGQQRLVLARGAVQVAISWVLYCDWVGDVRSELDAEARVPPGWHAADSRKGLERLGETFRGLVAEGGVGAAVEAVIGIFFREEG</sequence>
<proteinExistence type="predicted"/>
<dbReference type="Proteomes" id="UP000799640">
    <property type="component" value="Unassembled WGS sequence"/>
</dbReference>
<gene>
    <name evidence="2" type="ORF">EJ06DRAFT_585465</name>
</gene>